<evidence type="ECO:0000256" key="1">
    <source>
        <dbReference type="SAM" id="Phobius"/>
    </source>
</evidence>
<feature type="transmembrane region" description="Helical" evidence="1">
    <location>
        <begin position="102"/>
        <end position="128"/>
    </location>
</feature>
<evidence type="ECO:0008006" key="4">
    <source>
        <dbReference type="Google" id="ProtNLM"/>
    </source>
</evidence>
<protein>
    <recommendedName>
        <fullName evidence="4">Transmembrane protein</fullName>
    </recommendedName>
</protein>
<organism evidence="2 3">
    <name type="scientific">Symbiodinium natans</name>
    <dbReference type="NCBI Taxonomy" id="878477"/>
    <lineage>
        <taxon>Eukaryota</taxon>
        <taxon>Sar</taxon>
        <taxon>Alveolata</taxon>
        <taxon>Dinophyceae</taxon>
        <taxon>Suessiales</taxon>
        <taxon>Symbiodiniaceae</taxon>
        <taxon>Symbiodinium</taxon>
    </lineage>
</organism>
<proteinExistence type="predicted"/>
<keyword evidence="1" id="KW-0812">Transmembrane</keyword>
<feature type="transmembrane region" description="Helical" evidence="1">
    <location>
        <begin position="363"/>
        <end position="383"/>
    </location>
</feature>
<keyword evidence="3" id="KW-1185">Reference proteome</keyword>
<dbReference type="Proteomes" id="UP000604046">
    <property type="component" value="Unassembled WGS sequence"/>
</dbReference>
<reference evidence="2" key="1">
    <citation type="submission" date="2021-02" db="EMBL/GenBank/DDBJ databases">
        <authorList>
            <person name="Dougan E. K."/>
            <person name="Rhodes N."/>
            <person name="Thang M."/>
            <person name="Chan C."/>
        </authorList>
    </citation>
    <scope>NUCLEOTIDE SEQUENCE</scope>
</reference>
<evidence type="ECO:0000313" key="3">
    <source>
        <dbReference type="Proteomes" id="UP000604046"/>
    </source>
</evidence>
<dbReference type="EMBL" id="CAJNDS010000757">
    <property type="protein sequence ID" value="CAE7232134.1"/>
    <property type="molecule type" value="Genomic_DNA"/>
</dbReference>
<evidence type="ECO:0000313" key="2">
    <source>
        <dbReference type="EMBL" id="CAE7232134.1"/>
    </source>
</evidence>
<dbReference type="AlphaFoldDB" id="A0A812KM02"/>
<feature type="transmembrane region" description="Helical" evidence="1">
    <location>
        <begin position="39"/>
        <end position="64"/>
    </location>
</feature>
<feature type="transmembrane region" description="Helical" evidence="1">
    <location>
        <begin position="270"/>
        <end position="287"/>
    </location>
</feature>
<sequence length="496" mass="55070">MLDHGTSVRLLAAQRILQKELPWSSRTIRVLTFLEVMTVLSIGVASFVSTPWLALCCGTIMYVLAAHRAGSLSDPLLQPAHVVMPKSHSAFGLSRFQTNALAFVWVSVAARCFCAAFACFLVVDFFLLTGDTYLPDHVFWTQWRPDCNVMGDTRDCVAEVLPQAQDMSVTSCVTAEQRIAQFDMLQCAPAHGCLTVHNATAQLLTTWVGEMCQCLPSLPEWIPVSKPSWVIAEYCYCRDHLPWWQGNLCEVVVTIEAIYEDRSTWHLAEAVLFLTVGVTMLWMFLLLSRACCCGRTAGVAPGNSQLQDKILSEEQRVLETVRTEGVQKITTFLSRSMMRLGLVSYILDGGLDAYTAASLAARGYYLLATTQGAILAYSLLLLLRRLGMCRLYQAICRSLEVGILTDDAFRWSQHEELCEGTLCLLFQTFALPYLATNPQAYVEMFVKVTMSARKVAQGYYAYFHLDVAPPEQSANLDPIAAKPSQIPGTDDDTVSV</sequence>
<keyword evidence="1" id="KW-0472">Membrane</keyword>
<accession>A0A812KM02</accession>
<comment type="caution">
    <text evidence="2">The sequence shown here is derived from an EMBL/GenBank/DDBJ whole genome shotgun (WGS) entry which is preliminary data.</text>
</comment>
<gene>
    <name evidence="2" type="ORF">SNAT2548_LOCUS9576</name>
</gene>
<name>A0A812KM02_9DINO</name>
<keyword evidence="1" id="KW-1133">Transmembrane helix</keyword>